<gene>
    <name evidence="4" type="ORF">IPV69_24430</name>
</gene>
<evidence type="ECO:0000313" key="5">
    <source>
        <dbReference type="Proteomes" id="UP000593765"/>
    </source>
</evidence>
<dbReference type="CDD" id="cd03354">
    <property type="entry name" value="LbH_SAT"/>
    <property type="match status" value="1"/>
</dbReference>
<keyword evidence="1" id="KW-0028">Amino-acid biosynthesis</keyword>
<name>A0A7M2WV28_9BACT</name>
<proteinExistence type="predicted"/>
<dbReference type="InterPro" id="IPR053376">
    <property type="entry name" value="Serine_acetyltransferase"/>
</dbReference>
<dbReference type="InterPro" id="IPR045304">
    <property type="entry name" value="LbH_SAT"/>
</dbReference>
<keyword evidence="5" id="KW-1185">Reference proteome</keyword>
<reference evidence="4 5" key="1">
    <citation type="submission" date="2020-10" db="EMBL/GenBank/DDBJ databases">
        <title>Wide distribution of Phycisphaera-like planctomycetes from WD2101 soil group in peatlands and genome analysis of the first cultivated representative.</title>
        <authorList>
            <person name="Dedysh S.N."/>
            <person name="Beletsky A.V."/>
            <person name="Ivanova A."/>
            <person name="Kulichevskaya I.S."/>
            <person name="Suzina N.E."/>
            <person name="Philippov D.A."/>
            <person name="Rakitin A.L."/>
            <person name="Mardanov A.V."/>
            <person name="Ravin N.V."/>
        </authorList>
    </citation>
    <scope>NUCLEOTIDE SEQUENCE [LARGE SCALE GENOMIC DNA]</scope>
    <source>
        <strain evidence="4 5">M1803</strain>
    </source>
</reference>
<keyword evidence="3" id="KW-0012">Acyltransferase</keyword>
<dbReference type="InterPro" id="IPR042122">
    <property type="entry name" value="Ser_AcTrfase_N_sf"/>
</dbReference>
<dbReference type="GO" id="GO:0008652">
    <property type="term" value="P:amino acid biosynthetic process"/>
    <property type="evidence" value="ECO:0007669"/>
    <property type="project" value="UniProtKB-KW"/>
</dbReference>
<dbReference type="InterPro" id="IPR011004">
    <property type="entry name" value="Trimer_LpxA-like_sf"/>
</dbReference>
<dbReference type="AlphaFoldDB" id="A0A7M2WV28"/>
<dbReference type="PANTHER" id="PTHR42811">
    <property type="entry name" value="SERINE ACETYLTRANSFERASE"/>
    <property type="match status" value="1"/>
</dbReference>
<dbReference type="NCBIfam" id="NF041874">
    <property type="entry name" value="EPS_EpsC"/>
    <property type="match status" value="1"/>
</dbReference>
<dbReference type="RefSeq" id="WP_206292348.1">
    <property type="nucleotide sequence ID" value="NZ_CP063458.1"/>
</dbReference>
<dbReference type="SUPFAM" id="SSF51161">
    <property type="entry name" value="Trimeric LpxA-like enzymes"/>
    <property type="match status" value="1"/>
</dbReference>
<dbReference type="Proteomes" id="UP000593765">
    <property type="component" value="Chromosome"/>
</dbReference>
<organism evidence="4 5">
    <name type="scientific">Humisphaera borealis</name>
    <dbReference type="NCBI Taxonomy" id="2807512"/>
    <lineage>
        <taxon>Bacteria</taxon>
        <taxon>Pseudomonadati</taxon>
        <taxon>Planctomycetota</taxon>
        <taxon>Phycisphaerae</taxon>
        <taxon>Tepidisphaerales</taxon>
        <taxon>Tepidisphaeraceae</taxon>
        <taxon>Humisphaera</taxon>
    </lineage>
</organism>
<sequence length="334" mass="36952">MTAHPSPSNGSANSAARIELNARLPEVVKSLVQSVHDLPTLQHLNRVTPPSRDVIIDIVKRLRQLTFPGFFGISGLTTENVAFRLGDLVIEVTEQLFEQIRCCLRYRNALPDTEKTQKCPDCDAEANRLVGIFFDRLPAVREMLAADVYAAFQSDPAAQSPDETIFCYPGLFAIFVQRMAHEFYKLQVPLLPRIMTEYAHSLTGIDIHPGAKLGRSFFIDHGTGVVIGETTEIGSNVKIYQGVTLGAVAPQYGQQLRGSKRHPTIEDDVIIYSGATILGGETVIGHGALIGGNVFITQSVPPYNRVTAEPPKLKYRERRHGKMNQQDILTDFQI</sequence>
<evidence type="ECO:0000256" key="3">
    <source>
        <dbReference type="ARBA" id="ARBA00023315"/>
    </source>
</evidence>
<dbReference type="GO" id="GO:0016746">
    <property type="term" value="F:acyltransferase activity"/>
    <property type="evidence" value="ECO:0007669"/>
    <property type="project" value="UniProtKB-KW"/>
</dbReference>
<dbReference type="Gene3D" id="2.160.10.10">
    <property type="entry name" value="Hexapeptide repeat proteins"/>
    <property type="match status" value="1"/>
</dbReference>
<dbReference type="EMBL" id="CP063458">
    <property type="protein sequence ID" value="QOV89316.1"/>
    <property type="molecule type" value="Genomic_DNA"/>
</dbReference>
<evidence type="ECO:0000256" key="2">
    <source>
        <dbReference type="ARBA" id="ARBA00022679"/>
    </source>
</evidence>
<dbReference type="Gene3D" id="1.10.3130.10">
    <property type="entry name" value="serine acetyltransferase, domain 1"/>
    <property type="match status" value="1"/>
</dbReference>
<protein>
    <submittedName>
        <fullName evidence="4">Serine acetyltransferase</fullName>
    </submittedName>
</protein>
<keyword evidence="2" id="KW-0808">Transferase</keyword>
<accession>A0A7M2WV28</accession>
<dbReference type="KEGG" id="hbs:IPV69_24430"/>
<evidence type="ECO:0000256" key="1">
    <source>
        <dbReference type="ARBA" id="ARBA00022605"/>
    </source>
</evidence>
<evidence type="ECO:0000313" key="4">
    <source>
        <dbReference type="EMBL" id="QOV89316.1"/>
    </source>
</evidence>